<feature type="transmembrane region" description="Helical" evidence="7">
    <location>
        <begin position="440"/>
        <end position="461"/>
    </location>
</feature>
<evidence type="ECO:0008006" key="10">
    <source>
        <dbReference type="Google" id="ProtNLM"/>
    </source>
</evidence>
<comment type="similarity">
    <text evidence="2">Belongs to the autoinducer-2 exporter (AI-2E) (TC 2.A.86) family.</text>
</comment>
<proteinExistence type="inferred from homology"/>
<dbReference type="Proteomes" id="UP001633002">
    <property type="component" value="Unassembled WGS sequence"/>
</dbReference>
<keyword evidence="9" id="KW-1185">Reference proteome</keyword>
<feature type="transmembrane region" description="Helical" evidence="7">
    <location>
        <begin position="178"/>
        <end position="197"/>
    </location>
</feature>
<dbReference type="AlphaFoldDB" id="A0ABD3GN61"/>
<accession>A0ABD3GN61</accession>
<dbReference type="EMBL" id="JBJQOH010000007">
    <property type="protein sequence ID" value="KAL3679535.1"/>
    <property type="molecule type" value="Genomic_DNA"/>
</dbReference>
<evidence type="ECO:0000313" key="9">
    <source>
        <dbReference type="Proteomes" id="UP001633002"/>
    </source>
</evidence>
<evidence type="ECO:0000256" key="5">
    <source>
        <dbReference type="ARBA" id="ARBA00023136"/>
    </source>
</evidence>
<feature type="compositionally biased region" description="Polar residues" evidence="6">
    <location>
        <begin position="90"/>
        <end position="102"/>
    </location>
</feature>
<evidence type="ECO:0000313" key="8">
    <source>
        <dbReference type="EMBL" id="KAL3679535.1"/>
    </source>
</evidence>
<evidence type="ECO:0000256" key="6">
    <source>
        <dbReference type="SAM" id="MobiDB-lite"/>
    </source>
</evidence>
<feature type="transmembrane region" description="Helical" evidence="7">
    <location>
        <begin position="407"/>
        <end position="434"/>
    </location>
</feature>
<dbReference type="InterPro" id="IPR002549">
    <property type="entry name" value="AI-2E-like"/>
</dbReference>
<evidence type="ECO:0000256" key="4">
    <source>
        <dbReference type="ARBA" id="ARBA00022989"/>
    </source>
</evidence>
<dbReference type="PANTHER" id="PTHR21716:SF62">
    <property type="entry name" value="TRANSPORT PROTEIN YDBI-RELATED"/>
    <property type="match status" value="1"/>
</dbReference>
<protein>
    <recommendedName>
        <fullName evidence="10">AI-2E family transporter</fullName>
    </recommendedName>
</protein>
<feature type="transmembrane region" description="Helical" evidence="7">
    <location>
        <begin position="209"/>
        <end position="230"/>
    </location>
</feature>
<feature type="compositionally biased region" description="Gly residues" evidence="6">
    <location>
        <begin position="79"/>
        <end position="88"/>
    </location>
</feature>
<name>A0ABD3GN61_9MARC</name>
<evidence type="ECO:0000256" key="7">
    <source>
        <dbReference type="SAM" id="Phobius"/>
    </source>
</evidence>
<dbReference type="GO" id="GO:0016020">
    <property type="term" value="C:membrane"/>
    <property type="evidence" value="ECO:0007669"/>
    <property type="project" value="UniProtKB-SubCell"/>
</dbReference>
<feature type="transmembrane region" description="Helical" evidence="7">
    <location>
        <begin position="381"/>
        <end position="400"/>
    </location>
</feature>
<evidence type="ECO:0000256" key="2">
    <source>
        <dbReference type="ARBA" id="ARBA00009773"/>
    </source>
</evidence>
<feature type="transmembrane region" description="Helical" evidence="7">
    <location>
        <begin position="490"/>
        <end position="508"/>
    </location>
</feature>
<keyword evidence="3 7" id="KW-0812">Transmembrane</keyword>
<dbReference type="Pfam" id="PF01594">
    <property type="entry name" value="AI-2E_transport"/>
    <property type="match status" value="1"/>
</dbReference>
<dbReference type="PANTHER" id="PTHR21716">
    <property type="entry name" value="TRANSMEMBRANE PROTEIN"/>
    <property type="match status" value="1"/>
</dbReference>
<reference evidence="8 9" key="1">
    <citation type="submission" date="2024-09" db="EMBL/GenBank/DDBJ databases">
        <title>Chromosome-scale assembly of Riccia sorocarpa.</title>
        <authorList>
            <person name="Paukszto L."/>
        </authorList>
    </citation>
    <scope>NUCLEOTIDE SEQUENCE [LARGE SCALE GENOMIC DNA]</scope>
    <source>
        <strain evidence="8">LP-2024</strain>
        <tissue evidence="8">Aerial parts of the thallus</tissue>
    </source>
</reference>
<comment type="subcellular location">
    <subcellularLocation>
        <location evidence="1">Membrane</location>
        <topology evidence="1">Multi-pass membrane protein</topology>
    </subcellularLocation>
</comment>
<keyword evidence="4 7" id="KW-1133">Transmembrane helix</keyword>
<keyword evidence="5 7" id="KW-0472">Membrane</keyword>
<gene>
    <name evidence="8" type="ORF">R1sor_022491</name>
</gene>
<comment type="caution">
    <text evidence="8">The sequence shown here is derived from an EMBL/GenBank/DDBJ whole genome shotgun (WGS) entry which is preliminary data.</text>
</comment>
<evidence type="ECO:0000256" key="3">
    <source>
        <dbReference type="ARBA" id="ARBA00022692"/>
    </source>
</evidence>
<evidence type="ECO:0000256" key="1">
    <source>
        <dbReference type="ARBA" id="ARBA00004141"/>
    </source>
</evidence>
<organism evidence="8 9">
    <name type="scientific">Riccia sorocarpa</name>
    <dbReference type="NCBI Taxonomy" id="122646"/>
    <lineage>
        <taxon>Eukaryota</taxon>
        <taxon>Viridiplantae</taxon>
        <taxon>Streptophyta</taxon>
        <taxon>Embryophyta</taxon>
        <taxon>Marchantiophyta</taxon>
        <taxon>Marchantiopsida</taxon>
        <taxon>Marchantiidae</taxon>
        <taxon>Marchantiales</taxon>
        <taxon>Ricciaceae</taxon>
        <taxon>Riccia</taxon>
    </lineage>
</organism>
<feature type="region of interest" description="Disordered" evidence="6">
    <location>
        <begin position="73"/>
        <end position="102"/>
    </location>
</feature>
<sequence>MAYALVYPPAVTSSAAFLHLLSSPSKPGRRLSSQWSVRFSRHHHRFGQQKKLSLRFSSCTSCYNQNETGARWPSADDYGGAGGVGGEGQLSDSGARSKPQSASRRVMAYDMAMKTAASPSSATIPAGNDSGDVSSSLNAPKPDPYVILNLGSFVRRVPFQRAAVWASVALVMFQLRDFVGIIMGTIVLSVVGNSLVAWAEGYLPGRRRILVATMYAVIIAALIGIGIIYIPRLTQEGARVIARIQANEDPYTLISEKLRHTLGEPVTDQLERFLLVLTKPDTVVLESVAGSRAQRSTVLQQLIKDYAGAVVVWLATLISATSRFALQSMVSLIFSFMLVWDMPAIRRGVQSLKESRLSIVYQETAPVIVTFGRIFSKALQAQSAIAVVNTAMTSLGLLLLRVSGVGLLSFFVFLCSFVPVAGVIISTVPIGVVAFTEAGILQLGLVLAMVILVHAVEAYILNPAIYSAHLKLHPLMALAVLVFAEHALGVWGLIVAVPMAVFFIEYVIKRNPMAPPEEPLSLKSS</sequence>